<dbReference type="Pfam" id="PF00067">
    <property type="entry name" value="p450"/>
    <property type="match status" value="1"/>
</dbReference>
<evidence type="ECO:0000256" key="1">
    <source>
        <dbReference type="ARBA" id="ARBA00001971"/>
    </source>
</evidence>
<dbReference type="GO" id="GO:0005506">
    <property type="term" value="F:iron ion binding"/>
    <property type="evidence" value="ECO:0007669"/>
    <property type="project" value="InterPro"/>
</dbReference>
<evidence type="ECO:0000256" key="5">
    <source>
        <dbReference type="ARBA" id="ARBA00022692"/>
    </source>
</evidence>
<sequence>MVLLSDRKVAHQPSPMSLPIIGNLFSLPPGPEHIMYMNLGKQLSSDIIYLNLLRNDIVVLNSAQAASDLLDKRSSLYSDRLRPLMFEDNSLLDWSTSPSLLEYNDAWRHQRRMMDKWMNGKDVSQFHKILETQTRPLLQRFLAASRDKPESTE</sequence>
<comment type="similarity">
    <text evidence="3">Belongs to the cytochrome P450 family.</text>
</comment>
<gene>
    <name evidence="12" type="ORF">RDB_LOCUS36960</name>
</gene>
<evidence type="ECO:0000313" key="12">
    <source>
        <dbReference type="EMBL" id="CAE6401944.1"/>
    </source>
</evidence>
<dbReference type="InterPro" id="IPR001128">
    <property type="entry name" value="Cyt_P450"/>
</dbReference>
<dbReference type="GO" id="GO:0016020">
    <property type="term" value="C:membrane"/>
    <property type="evidence" value="ECO:0007669"/>
    <property type="project" value="UniProtKB-SubCell"/>
</dbReference>
<dbReference type="GO" id="GO:0004497">
    <property type="term" value="F:monooxygenase activity"/>
    <property type="evidence" value="ECO:0007669"/>
    <property type="project" value="UniProtKB-KW"/>
</dbReference>
<protein>
    <recommendedName>
        <fullName evidence="14">Cytochrome P450</fullName>
    </recommendedName>
</protein>
<dbReference type="Proteomes" id="UP000663843">
    <property type="component" value="Unassembled WGS sequence"/>
</dbReference>
<evidence type="ECO:0008006" key="14">
    <source>
        <dbReference type="Google" id="ProtNLM"/>
    </source>
</evidence>
<name>A0A8H2WUQ8_9AGAM</name>
<dbReference type="AlphaFoldDB" id="A0A8H2WUQ8"/>
<keyword evidence="4" id="KW-0349">Heme</keyword>
<evidence type="ECO:0000256" key="10">
    <source>
        <dbReference type="ARBA" id="ARBA00023033"/>
    </source>
</evidence>
<keyword evidence="9" id="KW-0408">Iron</keyword>
<comment type="caution">
    <text evidence="12">The sequence shown here is derived from an EMBL/GenBank/DDBJ whole genome shotgun (WGS) entry which is preliminary data.</text>
</comment>
<keyword evidence="8" id="KW-0560">Oxidoreductase</keyword>
<comment type="subcellular location">
    <subcellularLocation>
        <location evidence="2">Membrane</location>
    </subcellularLocation>
</comment>
<dbReference type="GO" id="GO:0020037">
    <property type="term" value="F:heme binding"/>
    <property type="evidence" value="ECO:0007669"/>
    <property type="project" value="InterPro"/>
</dbReference>
<evidence type="ECO:0000256" key="3">
    <source>
        <dbReference type="ARBA" id="ARBA00010617"/>
    </source>
</evidence>
<evidence type="ECO:0000313" key="13">
    <source>
        <dbReference type="Proteomes" id="UP000663843"/>
    </source>
</evidence>
<dbReference type="EMBL" id="CAJMWT010001439">
    <property type="protein sequence ID" value="CAE6401944.1"/>
    <property type="molecule type" value="Genomic_DNA"/>
</dbReference>
<evidence type="ECO:0000256" key="2">
    <source>
        <dbReference type="ARBA" id="ARBA00004370"/>
    </source>
</evidence>
<evidence type="ECO:0000256" key="11">
    <source>
        <dbReference type="ARBA" id="ARBA00023136"/>
    </source>
</evidence>
<accession>A0A8H2WUQ8</accession>
<dbReference type="SUPFAM" id="SSF48264">
    <property type="entry name" value="Cytochrome P450"/>
    <property type="match status" value="1"/>
</dbReference>
<dbReference type="PANTHER" id="PTHR46300:SF2">
    <property type="entry name" value="CYTOCHROME P450 MONOOXYGENASE ALNH-RELATED"/>
    <property type="match status" value="1"/>
</dbReference>
<keyword evidence="11" id="KW-0472">Membrane</keyword>
<keyword evidence="7" id="KW-1133">Transmembrane helix</keyword>
<evidence type="ECO:0000256" key="4">
    <source>
        <dbReference type="ARBA" id="ARBA00022617"/>
    </source>
</evidence>
<keyword evidence="10" id="KW-0503">Monooxygenase</keyword>
<evidence type="ECO:0000256" key="7">
    <source>
        <dbReference type="ARBA" id="ARBA00022989"/>
    </source>
</evidence>
<keyword evidence="6" id="KW-0479">Metal-binding</keyword>
<proteinExistence type="inferred from homology"/>
<reference evidence="12" key="1">
    <citation type="submission" date="2021-01" db="EMBL/GenBank/DDBJ databases">
        <authorList>
            <person name="Kaushik A."/>
        </authorList>
    </citation>
    <scope>NUCLEOTIDE SEQUENCE</scope>
    <source>
        <strain evidence="12">AG2-2IIIB</strain>
    </source>
</reference>
<dbReference type="InterPro" id="IPR036396">
    <property type="entry name" value="Cyt_P450_sf"/>
</dbReference>
<dbReference type="InterPro" id="IPR050364">
    <property type="entry name" value="Cytochrome_P450_fung"/>
</dbReference>
<evidence type="ECO:0000256" key="6">
    <source>
        <dbReference type="ARBA" id="ARBA00022723"/>
    </source>
</evidence>
<dbReference type="Gene3D" id="1.10.630.10">
    <property type="entry name" value="Cytochrome P450"/>
    <property type="match status" value="1"/>
</dbReference>
<comment type="cofactor">
    <cofactor evidence="1">
        <name>heme</name>
        <dbReference type="ChEBI" id="CHEBI:30413"/>
    </cofactor>
</comment>
<keyword evidence="5" id="KW-0812">Transmembrane</keyword>
<dbReference type="GO" id="GO:0016705">
    <property type="term" value="F:oxidoreductase activity, acting on paired donors, with incorporation or reduction of molecular oxygen"/>
    <property type="evidence" value="ECO:0007669"/>
    <property type="project" value="InterPro"/>
</dbReference>
<dbReference type="PANTHER" id="PTHR46300">
    <property type="entry name" value="P450, PUTATIVE (EUROFUNG)-RELATED-RELATED"/>
    <property type="match status" value="1"/>
</dbReference>
<evidence type="ECO:0000256" key="9">
    <source>
        <dbReference type="ARBA" id="ARBA00023004"/>
    </source>
</evidence>
<organism evidence="12 13">
    <name type="scientific">Rhizoctonia solani</name>
    <dbReference type="NCBI Taxonomy" id="456999"/>
    <lineage>
        <taxon>Eukaryota</taxon>
        <taxon>Fungi</taxon>
        <taxon>Dikarya</taxon>
        <taxon>Basidiomycota</taxon>
        <taxon>Agaricomycotina</taxon>
        <taxon>Agaricomycetes</taxon>
        <taxon>Cantharellales</taxon>
        <taxon>Ceratobasidiaceae</taxon>
        <taxon>Rhizoctonia</taxon>
    </lineage>
</organism>
<evidence type="ECO:0000256" key="8">
    <source>
        <dbReference type="ARBA" id="ARBA00023002"/>
    </source>
</evidence>